<accession>A0ABQ3YQX2</accession>
<keyword evidence="2" id="KW-1185">Reference proteome</keyword>
<name>A0ABQ3YQX2_9ACTN</name>
<dbReference type="EMBL" id="BOML01000012">
    <property type="protein sequence ID" value="GID99945.1"/>
    <property type="molecule type" value="Genomic_DNA"/>
</dbReference>
<dbReference type="Proteomes" id="UP000637628">
    <property type="component" value="Unassembled WGS sequence"/>
</dbReference>
<sequence>MSTATAWGVDAAEKSAAYGCDVISPAPAEQWFRGVGVRAPQSHVFRWLCQLRVAPYSYDWVDNRGRRSPRELTPGVEQLEIGQRWMTIFTLAGFETGQALTFRMTAPGALLAFGPLSLTYALFPAPAATRLVVKMNLGARGDGVPQWARRRLLAWPDLVMMHRQLTNLRDLAEQTYAR</sequence>
<evidence type="ECO:0000313" key="2">
    <source>
        <dbReference type="Proteomes" id="UP000637628"/>
    </source>
</evidence>
<dbReference type="RefSeq" id="WP_203725595.1">
    <property type="nucleotide sequence ID" value="NZ_BAAATX010000015.1"/>
</dbReference>
<evidence type="ECO:0008006" key="3">
    <source>
        <dbReference type="Google" id="ProtNLM"/>
    </source>
</evidence>
<reference evidence="1 2" key="1">
    <citation type="submission" date="2021-01" db="EMBL/GenBank/DDBJ databases">
        <title>Whole genome shotgun sequence of Actinoplanes durhamensis NBRC 14914.</title>
        <authorList>
            <person name="Komaki H."/>
            <person name="Tamura T."/>
        </authorList>
    </citation>
    <scope>NUCLEOTIDE SEQUENCE [LARGE SCALE GENOMIC DNA]</scope>
    <source>
        <strain evidence="1 2">NBRC 14914</strain>
    </source>
</reference>
<organism evidence="1 2">
    <name type="scientific">Paractinoplanes durhamensis</name>
    <dbReference type="NCBI Taxonomy" id="113563"/>
    <lineage>
        <taxon>Bacteria</taxon>
        <taxon>Bacillati</taxon>
        <taxon>Actinomycetota</taxon>
        <taxon>Actinomycetes</taxon>
        <taxon>Micromonosporales</taxon>
        <taxon>Micromonosporaceae</taxon>
        <taxon>Paractinoplanes</taxon>
    </lineage>
</organism>
<comment type="caution">
    <text evidence="1">The sequence shown here is derived from an EMBL/GenBank/DDBJ whole genome shotgun (WGS) entry which is preliminary data.</text>
</comment>
<evidence type="ECO:0000313" key="1">
    <source>
        <dbReference type="EMBL" id="GID99945.1"/>
    </source>
</evidence>
<proteinExistence type="predicted"/>
<protein>
    <recommendedName>
        <fullName evidence="3">SRPBCC family protein</fullName>
    </recommendedName>
</protein>
<dbReference type="InterPro" id="IPR023393">
    <property type="entry name" value="START-like_dom_sf"/>
</dbReference>
<dbReference type="Gene3D" id="3.30.530.20">
    <property type="match status" value="1"/>
</dbReference>
<gene>
    <name evidence="1" type="ORF">Adu01nite_12960</name>
</gene>